<evidence type="ECO:0000256" key="1">
    <source>
        <dbReference type="SAM" id="MobiDB-lite"/>
    </source>
</evidence>
<organism evidence="2 3">
    <name type="scientific">Roseivivax lentus</name>
    <dbReference type="NCBI Taxonomy" id="633194"/>
    <lineage>
        <taxon>Bacteria</taxon>
        <taxon>Pseudomonadati</taxon>
        <taxon>Pseudomonadota</taxon>
        <taxon>Alphaproteobacteria</taxon>
        <taxon>Rhodobacterales</taxon>
        <taxon>Roseobacteraceae</taxon>
        <taxon>Roseivivax</taxon>
    </lineage>
</organism>
<feature type="region of interest" description="Disordered" evidence="1">
    <location>
        <begin position="1"/>
        <end position="24"/>
    </location>
</feature>
<sequence>MAAQNESNRPAIAALPRPEKADGTERRVGVEIEFGALAEEQVVGVITDRLGGTPEERGERGFVVTDTALGEIEVYLDTQYLKRADSSFSRKIHDIARQVVPVEIVTGPILPAEIAKLDDLCDDLAEAGATGTAAGVFLGFGVHFNPEVTGETLEDILPTLRAFAFLEDAIRDASGIDLSRRVMPYVDPYPRPLLDGLAEEIGSLDALIDLYLDRAPSRNHGLDMLCLFAHLDEARVSNTMDMNLISARPTYHYRLPDCRIDEADWSLSLEWNRWVKVEEVARDPDLIAALQEGWRDHRSHLTTTRGDWAKRAAEIAGGLA</sequence>
<dbReference type="GO" id="GO:0016874">
    <property type="term" value="F:ligase activity"/>
    <property type="evidence" value="ECO:0007669"/>
    <property type="project" value="UniProtKB-KW"/>
</dbReference>
<dbReference type="AlphaFoldDB" id="A0A1N7NVQ0"/>
<dbReference type="STRING" id="633194.SAMN05421759_110109"/>
<gene>
    <name evidence="2" type="ORF">SAMN05421759_110109</name>
</gene>
<dbReference type="InterPro" id="IPR022025">
    <property type="entry name" value="Amidoligase_2"/>
</dbReference>
<dbReference type="RefSeq" id="WP_076449210.1">
    <property type="nucleotide sequence ID" value="NZ_FTOQ01000010.1"/>
</dbReference>
<dbReference type="Pfam" id="PF12224">
    <property type="entry name" value="Amidoligase_2"/>
    <property type="match status" value="1"/>
</dbReference>
<proteinExistence type="predicted"/>
<evidence type="ECO:0000313" key="3">
    <source>
        <dbReference type="Proteomes" id="UP000186684"/>
    </source>
</evidence>
<name>A0A1N7NVQ0_9RHOB</name>
<accession>A0A1N7NVQ0</accession>
<dbReference type="Proteomes" id="UP000186684">
    <property type="component" value="Unassembled WGS sequence"/>
</dbReference>
<dbReference type="OrthoDB" id="5597599at2"/>
<evidence type="ECO:0000313" key="2">
    <source>
        <dbReference type="EMBL" id="SIT02433.1"/>
    </source>
</evidence>
<reference evidence="3" key="1">
    <citation type="submission" date="2017-01" db="EMBL/GenBank/DDBJ databases">
        <authorList>
            <person name="Varghese N."/>
            <person name="Submissions S."/>
        </authorList>
    </citation>
    <scope>NUCLEOTIDE SEQUENCE [LARGE SCALE GENOMIC DNA]</scope>
    <source>
        <strain evidence="3">DSM 29430</strain>
    </source>
</reference>
<keyword evidence="3" id="KW-1185">Reference proteome</keyword>
<dbReference type="EMBL" id="FTOQ01000010">
    <property type="protein sequence ID" value="SIT02433.1"/>
    <property type="molecule type" value="Genomic_DNA"/>
</dbReference>
<keyword evidence="2" id="KW-0436">Ligase</keyword>
<protein>
    <submittedName>
        <fullName evidence="2">Putative amidoligase enzyme</fullName>
    </submittedName>
</protein>